<proteinExistence type="predicted"/>
<feature type="transmembrane region" description="Helical" evidence="1">
    <location>
        <begin position="42"/>
        <end position="63"/>
    </location>
</feature>
<evidence type="ECO:0000256" key="1">
    <source>
        <dbReference type="SAM" id="Phobius"/>
    </source>
</evidence>
<evidence type="ECO:0000313" key="2">
    <source>
        <dbReference type="EMBL" id="MFC7305817.1"/>
    </source>
</evidence>
<gene>
    <name evidence="2" type="ORF">ACFQVC_16515</name>
</gene>
<name>A0ABW2JJ70_9ACTN</name>
<feature type="transmembrane region" description="Helical" evidence="1">
    <location>
        <begin position="75"/>
        <end position="93"/>
    </location>
</feature>
<reference evidence="3" key="1">
    <citation type="journal article" date="2019" name="Int. J. Syst. Evol. Microbiol.">
        <title>The Global Catalogue of Microorganisms (GCM) 10K type strain sequencing project: providing services to taxonomists for standard genome sequencing and annotation.</title>
        <authorList>
            <consortium name="The Broad Institute Genomics Platform"/>
            <consortium name="The Broad Institute Genome Sequencing Center for Infectious Disease"/>
            <person name="Wu L."/>
            <person name="Ma J."/>
        </authorList>
    </citation>
    <scope>NUCLEOTIDE SEQUENCE [LARGE SCALE GENOMIC DNA]</scope>
    <source>
        <strain evidence="3">SYNS20</strain>
    </source>
</reference>
<keyword evidence="1" id="KW-0812">Transmembrane</keyword>
<organism evidence="2 3">
    <name type="scientific">Streptomyces monticola</name>
    <dbReference type="NCBI Taxonomy" id="2666263"/>
    <lineage>
        <taxon>Bacteria</taxon>
        <taxon>Bacillati</taxon>
        <taxon>Actinomycetota</taxon>
        <taxon>Actinomycetes</taxon>
        <taxon>Kitasatosporales</taxon>
        <taxon>Streptomycetaceae</taxon>
        <taxon>Streptomyces</taxon>
    </lineage>
</organism>
<keyword evidence="1" id="KW-1133">Transmembrane helix</keyword>
<sequence length="126" mass="12890">MAHAAPTFRAGAAARSTAAVAPLLAVVYGVWAAGIHRAAGPITTGNVLFGVLTGLIAGALYLAARALAPRLPRELRAFVWGAYAGVAFGYLYSLTGASILRSIGNAALVAGAVACAVFYRYYSTED</sequence>
<accession>A0ABW2JJ70</accession>
<evidence type="ECO:0008006" key="4">
    <source>
        <dbReference type="Google" id="ProtNLM"/>
    </source>
</evidence>
<evidence type="ECO:0000313" key="3">
    <source>
        <dbReference type="Proteomes" id="UP001596523"/>
    </source>
</evidence>
<keyword evidence="1" id="KW-0472">Membrane</keyword>
<dbReference type="RefSeq" id="WP_381831187.1">
    <property type="nucleotide sequence ID" value="NZ_JBHTCF010000006.1"/>
</dbReference>
<dbReference type="Proteomes" id="UP001596523">
    <property type="component" value="Unassembled WGS sequence"/>
</dbReference>
<protein>
    <recommendedName>
        <fullName evidence="4">Integral membrane protein</fullName>
    </recommendedName>
</protein>
<keyword evidence="3" id="KW-1185">Reference proteome</keyword>
<feature type="transmembrane region" description="Helical" evidence="1">
    <location>
        <begin position="99"/>
        <end position="122"/>
    </location>
</feature>
<dbReference type="EMBL" id="JBHTCF010000006">
    <property type="protein sequence ID" value="MFC7305817.1"/>
    <property type="molecule type" value="Genomic_DNA"/>
</dbReference>
<comment type="caution">
    <text evidence="2">The sequence shown here is derived from an EMBL/GenBank/DDBJ whole genome shotgun (WGS) entry which is preliminary data.</text>
</comment>